<dbReference type="AlphaFoldDB" id="A0A804L9C5"/>
<keyword evidence="4 6" id="KW-0067">ATP-binding</keyword>
<dbReference type="Proteomes" id="UP000012960">
    <property type="component" value="Unplaced"/>
</dbReference>
<evidence type="ECO:0000256" key="7">
    <source>
        <dbReference type="SAM" id="MobiDB-lite"/>
    </source>
</evidence>
<gene>
    <name evidence="9" type="ORF">GSMUA_06330.1</name>
</gene>
<dbReference type="OrthoDB" id="39734at2759"/>
<dbReference type="Pfam" id="PF00004">
    <property type="entry name" value="AAA"/>
    <property type="match status" value="1"/>
</dbReference>
<keyword evidence="2 6" id="KW-0547">Nucleotide-binding</keyword>
<dbReference type="FunFam" id="3.40.50.300:FF:000416">
    <property type="entry name" value="p-loop nucleoside triphosphate hydrolase superfamily protein"/>
    <property type="match status" value="1"/>
</dbReference>
<dbReference type="GO" id="GO:0005741">
    <property type="term" value="C:mitochondrial outer membrane"/>
    <property type="evidence" value="ECO:0000318"/>
    <property type="project" value="GO_Central"/>
</dbReference>
<dbReference type="InterPro" id="IPR027417">
    <property type="entry name" value="P-loop_NTPase"/>
</dbReference>
<dbReference type="PANTHER" id="PTHR45644">
    <property type="entry name" value="AAA ATPASE, PUTATIVE (AFU_ORTHOLOGUE AFUA_2G12920)-RELATED-RELATED"/>
    <property type="match status" value="1"/>
</dbReference>
<evidence type="ECO:0000256" key="6">
    <source>
        <dbReference type="RuleBase" id="RU003651"/>
    </source>
</evidence>
<dbReference type="InterPro" id="IPR003593">
    <property type="entry name" value="AAA+_ATPase"/>
</dbReference>
<dbReference type="InterPro" id="IPR041569">
    <property type="entry name" value="AAA_lid_3"/>
</dbReference>
<dbReference type="Pfam" id="PF17862">
    <property type="entry name" value="AAA_lid_3"/>
    <property type="match status" value="1"/>
</dbReference>
<evidence type="ECO:0000313" key="11">
    <source>
        <dbReference type="Proteomes" id="UP000012960"/>
    </source>
</evidence>
<dbReference type="InterPro" id="IPR051701">
    <property type="entry name" value="Mito_OM_Translocase_MSP1"/>
</dbReference>
<proteinExistence type="inferred from homology"/>
<dbReference type="EMBL" id="HG996475">
    <property type="protein sequence ID" value="CAG1864995.1"/>
    <property type="molecule type" value="Genomic_DNA"/>
</dbReference>
<dbReference type="Gene3D" id="1.10.8.60">
    <property type="match status" value="1"/>
</dbReference>
<accession>A0A804L9C5</accession>
<keyword evidence="11" id="KW-1185">Reference proteome</keyword>
<feature type="compositionally biased region" description="Polar residues" evidence="7">
    <location>
        <begin position="171"/>
        <end position="181"/>
    </location>
</feature>
<sequence length="536" mass="61020">MTDSRLDDLEKRLTSLQEEIRGGLQYLDWRLDRFSHKMRICFADVVQTQDLEEEQPTTDVEAQKEDAGSVDWREELYQKIQSMNELYFEPLNELYQDFAQTVQKEYDFIPPENLQGVENFKITMEYSLELLQYSRDDIYPVLKATLPWHEKHIVAILKGNNKLPLGPSQPMPQQGNSQDPQSKQHDSCADHQMQSSGTSVQPRKELPLLAARKETAPDNEYEKSMRSYIIPPNEITVTFEDIGALDEIKELLQELIILPLKRPELFKGLLKPCRGILLFGPPGTGKTMLAKALAHEAGATFINVSMSAIASKWFGDSESNTKALFTLAAKVAPAIIFIDEVDNILGQGTGDRDKVASVRNEFMIHWDGLLTKSEERILVLAATNRPFNLDEAIIRRFERRIMVGFPSLESRELILRTLLSKENAEQLDVKELATMTVGYSSSDLKNLCVAAAYRPLRELIQREKSMRLKKQSTTEEQSIESATACRSLNMEDFREAMNQIAASCTSESSPSKQLEQWNELYGDGGSRKKQQLSYFF</sequence>
<dbReference type="SMART" id="SM00382">
    <property type="entry name" value="AAA"/>
    <property type="match status" value="1"/>
</dbReference>
<dbReference type="InParanoid" id="A0A804L9C5"/>
<feature type="region of interest" description="Disordered" evidence="7">
    <location>
        <begin position="164"/>
        <end position="206"/>
    </location>
</feature>
<comment type="subcellular location">
    <subcellularLocation>
        <location evidence="1">Mitochondrion outer membrane</location>
        <topology evidence="1">Single-pass membrane protein</topology>
    </subcellularLocation>
</comment>
<name>A0A804L9C5_MUSAM</name>
<dbReference type="PROSITE" id="PS00674">
    <property type="entry name" value="AAA"/>
    <property type="match status" value="1"/>
</dbReference>
<reference evidence="10" key="2">
    <citation type="submission" date="2021-05" db="UniProtKB">
        <authorList>
            <consortium name="EnsemblPlants"/>
        </authorList>
    </citation>
    <scope>IDENTIFICATION</scope>
    <source>
        <strain evidence="10">subsp. malaccensis</strain>
    </source>
</reference>
<keyword evidence="3" id="KW-1000">Mitochondrion outer membrane</keyword>
<dbReference type="Gene3D" id="3.40.50.300">
    <property type="entry name" value="P-loop containing nucleotide triphosphate hydrolases"/>
    <property type="match status" value="1"/>
</dbReference>
<organism evidence="10 11">
    <name type="scientific">Musa acuminata subsp. malaccensis</name>
    <name type="common">Wild banana</name>
    <name type="synonym">Musa malaccensis</name>
    <dbReference type="NCBI Taxonomy" id="214687"/>
    <lineage>
        <taxon>Eukaryota</taxon>
        <taxon>Viridiplantae</taxon>
        <taxon>Streptophyta</taxon>
        <taxon>Embryophyta</taxon>
        <taxon>Tracheophyta</taxon>
        <taxon>Spermatophyta</taxon>
        <taxon>Magnoliopsida</taxon>
        <taxon>Liliopsida</taxon>
        <taxon>Zingiberales</taxon>
        <taxon>Musaceae</taxon>
        <taxon>Musa</taxon>
    </lineage>
</organism>
<reference evidence="9" key="1">
    <citation type="submission" date="2021-03" db="EMBL/GenBank/DDBJ databases">
        <authorList>
            <consortium name="Genoscope - CEA"/>
            <person name="William W."/>
        </authorList>
    </citation>
    <scope>NUCLEOTIDE SEQUENCE</scope>
    <source>
        <strain evidence="9">Doubled-haploid Pahang</strain>
    </source>
</reference>
<dbReference type="GO" id="GO:0016887">
    <property type="term" value="F:ATP hydrolysis activity"/>
    <property type="evidence" value="ECO:0007669"/>
    <property type="project" value="InterPro"/>
</dbReference>
<evidence type="ECO:0000256" key="2">
    <source>
        <dbReference type="ARBA" id="ARBA00022741"/>
    </source>
</evidence>
<evidence type="ECO:0000256" key="4">
    <source>
        <dbReference type="ARBA" id="ARBA00022840"/>
    </source>
</evidence>
<dbReference type="SUPFAM" id="SSF52540">
    <property type="entry name" value="P-loop containing nucleoside triphosphate hydrolases"/>
    <property type="match status" value="1"/>
</dbReference>
<comment type="similarity">
    <text evidence="6">Belongs to the AAA ATPase family.</text>
</comment>
<keyword evidence="3" id="KW-0472">Membrane</keyword>
<dbReference type="InterPro" id="IPR003959">
    <property type="entry name" value="ATPase_AAA_core"/>
</dbReference>
<evidence type="ECO:0000313" key="10">
    <source>
        <dbReference type="EnsemblPlants" id="Ma11_p18760.1"/>
    </source>
</evidence>
<evidence type="ECO:0000313" key="9">
    <source>
        <dbReference type="EMBL" id="CAG1864995.1"/>
    </source>
</evidence>
<feature type="domain" description="AAA+ ATPase" evidence="8">
    <location>
        <begin position="272"/>
        <end position="407"/>
    </location>
</feature>
<evidence type="ECO:0000256" key="3">
    <source>
        <dbReference type="ARBA" id="ARBA00022787"/>
    </source>
</evidence>
<evidence type="ECO:0000259" key="8">
    <source>
        <dbReference type="SMART" id="SM00382"/>
    </source>
</evidence>
<dbReference type="EnsemblPlants" id="Ma11_t18760.1">
    <property type="protein sequence ID" value="Ma11_p18760.1"/>
    <property type="gene ID" value="Ma11_g18760"/>
</dbReference>
<evidence type="ECO:0000256" key="1">
    <source>
        <dbReference type="ARBA" id="ARBA00004572"/>
    </source>
</evidence>
<dbReference type="PANTHER" id="PTHR45644:SF85">
    <property type="entry name" value="P-LOOP CONTAINING NUCLEOSIDE TRIPHOSPHATE HYDROLASES SUPERFAMILY PROTEIN"/>
    <property type="match status" value="1"/>
</dbReference>
<dbReference type="InterPro" id="IPR003960">
    <property type="entry name" value="ATPase_AAA_CS"/>
</dbReference>
<protein>
    <submittedName>
        <fullName evidence="9">(wild Malaysian banana) hypothetical protein</fullName>
    </submittedName>
</protein>
<evidence type="ECO:0000256" key="5">
    <source>
        <dbReference type="ARBA" id="ARBA00023128"/>
    </source>
</evidence>
<feature type="compositionally biased region" description="Polar residues" evidence="7">
    <location>
        <begin position="192"/>
        <end position="201"/>
    </location>
</feature>
<keyword evidence="5" id="KW-0496">Mitochondrion</keyword>
<dbReference type="Gramene" id="Ma11_t18760.1">
    <property type="protein sequence ID" value="Ma11_p18760.1"/>
    <property type="gene ID" value="Ma11_g18760"/>
</dbReference>
<dbReference type="GO" id="GO:0005524">
    <property type="term" value="F:ATP binding"/>
    <property type="evidence" value="ECO:0007669"/>
    <property type="project" value="UniProtKB-KW"/>
</dbReference>